<dbReference type="Proteomes" id="UP000299102">
    <property type="component" value="Unassembled WGS sequence"/>
</dbReference>
<protein>
    <submittedName>
        <fullName evidence="1">Uncharacterized protein</fullName>
    </submittedName>
</protein>
<sequence length="83" mass="9376">MKVAIDYQSIGIVGTGLISLTSSPRCNVSIQFRRWARRGARGEGPARRLRALRGPRRGDKLAGLRRRFQIFRIQPRPPPAPQL</sequence>
<comment type="caution">
    <text evidence="1">The sequence shown here is derived from an EMBL/GenBank/DDBJ whole genome shotgun (WGS) entry which is preliminary data.</text>
</comment>
<evidence type="ECO:0000313" key="2">
    <source>
        <dbReference type="Proteomes" id="UP000299102"/>
    </source>
</evidence>
<accession>A0A4C1XHF4</accession>
<dbReference type="EMBL" id="BGZK01000867">
    <property type="protein sequence ID" value="GBP63326.1"/>
    <property type="molecule type" value="Genomic_DNA"/>
</dbReference>
<gene>
    <name evidence="1" type="ORF">EVAR_41914_1</name>
</gene>
<proteinExistence type="predicted"/>
<keyword evidence="2" id="KW-1185">Reference proteome</keyword>
<name>A0A4C1XHF4_EUMVA</name>
<dbReference type="AlphaFoldDB" id="A0A4C1XHF4"/>
<organism evidence="1 2">
    <name type="scientific">Eumeta variegata</name>
    <name type="common">Bagworm moth</name>
    <name type="synonym">Eumeta japonica</name>
    <dbReference type="NCBI Taxonomy" id="151549"/>
    <lineage>
        <taxon>Eukaryota</taxon>
        <taxon>Metazoa</taxon>
        <taxon>Ecdysozoa</taxon>
        <taxon>Arthropoda</taxon>
        <taxon>Hexapoda</taxon>
        <taxon>Insecta</taxon>
        <taxon>Pterygota</taxon>
        <taxon>Neoptera</taxon>
        <taxon>Endopterygota</taxon>
        <taxon>Lepidoptera</taxon>
        <taxon>Glossata</taxon>
        <taxon>Ditrysia</taxon>
        <taxon>Tineoidea</taxon>
        <taxon>Psychidae</taxon>
        <taxon>Oiketicinae</taxon>
        <taxon>Eumeta</taxon>
    </lineage>
</organism>
<evidence type="ECO:0000313" key="1">
    <source>
        <dbReference type="EMBL" id="GBP63326.1"/>
    </source>
</evidence>
<reference evidence="1 2" key="1">
    <citation type="journal article" date="2019" name="Commun. Biol.">
        <title>The bagworm genome reveals a unique fibroin gene that provides high tensile strength.</title>
        <authorList>
            <person name="Kono N."/>
            <person name="Nakamura H."/>
            <person name="Ohtoshi R."/>
            <person name="Tomita M."/>
            <person name="Numata K."/>
            <person name="Arakawa K."/>
        </authorList>
    </citation>
    <scope>NUCLEOTIDE SEQUENCE [LARGE SCALE GENOMIC DNA]</scope>
</reference>